<keyword evidence="1" id="KW-1133">Transmembrane helix</keyword>
<accession>G0NTM1</accession>
<reference evidence="3" key="1">
    <citation type="submission" date="2011-07" db="EMBL/GenBank/DDBJ databases">
        <authorList>
            <consortium name="Caenorhabditis brenneri Sequencing and Analysis Consortium"/>
            <person name="Wilson R.K."/>
        </authorList>
    </citation>
    <scope>NUCLEOTIDE SEQUENCE [LARGE SCALE GENOMIC DNA]</scope>
    <source>
        <strain evidence="3">PB2801</strain>
    </source>
</reference>
<feature type="transmembrane region" description="Helical" evidence="1">
    <location>
        <begin position="28"/>
        <end position="53"/>
    </location>
</feature>
<protein>
    <recommendedName>
        <fullName evidence="4">Serpentine receptor class gamma</fullName>
    </recommendedName>
</protein>
<evidence type="ECO:0000313" key="3">
    <source>
        <dbReference type="Proteomes" id="UP000008068"/>
    </source>
</evidence>
<sequence>MEEIGEFNATEDVDLIFEVAVPAIKVSIVINILISCFVFASLSLASFPIYVIIFRANREQEKKTAVYPILNHFYHTTWITFCLLFVFFLIFISQFLTENQWIVDVLFHWQFILTNVFSSVNHMFLSILSVQRFVIYFWPDIGNYLGLKQKKIISRSLFLLYIWFFVQNIYFAYMTNSFLTLTESFGNTLINMKIKVIMSAELVCTPSLIQFSYLICNRRNLDDLRKRIFSRRIFQKFSRTSSSSNHVHPARIDTNTTTI</sequence>
<feature type="transmembrane region" description="Helical" evidence="1">
    <location>
        <begin position="196"/>
        <end position="216"/>
    </location>
</feature>
<dbReference type="PANTHER" id="PTHR31720">
    <property type="entry name" value="SERPENTINE RECEPTOR, CLASS Z-RELATED"/>
    <property type="match status" value="1"/>
</dbReference>
<dbReference type="AlphaFoldDB" id="G0NTM1"/>
<keyword evidence="3" id="KW-1185">Reference proteome</keyword>
<dbReference type="InterPro" id="IPR018817">
    <property type="entry name" value="7TM_GPCR_serpentine_rcpt_Srz"/>
</dbReference>
<evidence type="ECO:0000256" key="1">
    <source>
        <dbReference type="SAM" id="Phobius"/>
    </source>
</evidence>
<feature type="transmembrane region" description="Helical" evidence="1">
    <location>
        <begin position="116"/>
        <end position="138"/>
    </location>
</feature>
<feature type="transmembrane region" description="Helical" evidence="1">
    <location>
        <begin position="158"/>
        <end position="176"/>
    </location>
</feature>
<feature type="transmembrane region" description="Helical" evidence="1">
    <location>
        <begin position="73"/>
        <end position="96"/>
    </location>
</feature>
<dbReference type="HOGENOM" id="CLU_1012760_0_0_1"/>
<evidence type="ECO:0008006" key="4">
    <source>
        <dbReference type="Google" id="ProtNLM"/>
    </source>
</evidence>
<keyword evidence="1" id="KW-0812">Transmembrane</keyword>
<organism evidence="3">
    <name type="scientific">Caenorhabditis brenneri</name>
    <name type="common">Nematode worm</name>
    <dbReference type="NCBI Taxonomy" id="135651"/>
    <lineage>
        <taxon>Eukaryota</taxon>
        <taxon>Metazoa</taxon>
        <taxon>Ecdysozoa</taxon>
        <taxon>Nematoda</taxon>
        <taxon>Chromadorea</taxon>
        <taxon>Rhabditida</taxon>
        <taxon>Rhabditina</taxon>
        <taxon>Rhabditomorpha</taxon>
        <taxon>Rhabditoidea</taxon>
        <taxon>Rhabditidae</taxon>
        <taxon>Peloderinae</taxon>
        <taxon>Caenorhabditis</taxon>
    </lineage>
</organism>
<dbReference type="EMBL" id="GL379944">
    <property type="protein sequence ID" value="EGT37231.1"/>
    <property type="molecule type" value="Genomic_DNA"/>
</dbReference>
<dbReference type="Pfam" id="PF10325">
    <property type="entry name" value="7TM_GPCR_Srz"/>
    <property type="match status" value="1"/>
</dbReference>
<dbReference type="InParanoid" id="G0NTM1"/>
<evidence type="ECO:0000313" key="2">
    <source>
        <dbReference type="EMBL" id="EGT37231.1"/>
    </source>
</evidence>
<dbReference type="PANTHER" id="PTHR31720:SF12">
    <property type="entry name" value="SERPENTINE RECEPTOR, CLASS T-RELATED"/>
    <property type="match status" value="1"/>
</dbReference>
<proteinExistence type="predicted"/>
<gene>
    <name evidence="2" type="ORF">CAEBREN_22110</name>
</gene>
<dbReference type="Proteomes" id="UP000008068">
    <property type="component" value="Unassembled WGS sequence"/>
</dbReference>
<name>G0NTM1_CAEBE</name>
<keyword evidence="1" id="KW-0472">Membrane</keyword>